<protein>
    <submittedName>
        <fullName evidence="2">Uncharacterized protein</fullName>
    </submittedName>
</protein>
<dbReference type="InterPro" id="IPR039326">
    <property type="entry name" value="Patronus"/>
</dbReference>
<accession>A0ABU6RAW6</accession>
<proteinExistence type="predicted"/>
<gene>
    <name evidence="2" type="ORF">PIB30_027343</name>
</gene>
<dbReference type="Proteomes" id="UP001341840">
    <property type="component" value="Unassembled WGS sequence"/>
</dbReference>
<name>A0ABU6RAW6_9FABA</name>
<evidence type="ECO:0000313" key="3">
    <source>
        <dbReference type="Proteomes" id="UP001341840"/>
    </source>
</evidence>
<evidence type="ECO:0000256" key="1">
    <source>
        <dbReference type="SAM" id="MobiDB-lite"/>
    </source>
</evidence>
<dbReference type="PANTHER" id="PTHR35125">
    <property type="entry name" value="NEURON NAVIGATOR 1-LIKE-RELATED"/>
    <property type="match status" value="1"/>
</dbReference>
<dbReference type="PANTHER" id="PTHR35125:SF2">
    <property type="entry name" value="PROTEIN PATRONUS 2-LIKE"/>
    <property type="match status" value="1"/>
</dbReference>
<comment type="caution">
    <text evidence="2">The sequence shown here is derived from an EMBL/GenBank/DDBJ whole genome shotgun (WGS) entry which is preliminary data.</text>
</comment>
<reference evidence="2 3" key="1">
    <citation type="journal article" date="2023" name="Plants (Basel)">
        <title>Bridging the Gap: Combining Genomics and Transcriptomics Approaches to Understand Stylosanthes scabra, an Orphan Legume from the Brazilian Caatinga.</title>
        <authorList>
            <person name="Ferreira-Neto J.R.C."/>
            <person name="da Silva M.D."/>
            <person name="Binneck E."/>
            <person name="de Melo N.F."/>
            <person name="da Silva R.H."/>
            <person name="de Melo A.L.T.M."/>
            <person name="Pandolfi V."/>
            <person name="Bustamante F.O."/>
            <person name="Brasileiro-Vidal A.C."/>
            <person name="Benko-Iseppon A.M."/>
        </authorList>
    </citation>
    <scope>NUCLEOTIDE SEQUENCE [LARGE SCALE GENOMIC DNA]</scope>
    <source>
        <tissue evidence="2">Leaves</tissue>
    </source>
</reference>
<sequence length="224" mass="24545">MAARIERLIQDQNLNGAGAVSGKAKKCGAGGGRKPLGDLSNAGKPINQAGGKKALDASLNRHFKQINASEKSVTARRKALSDISNSLVKPHVRETRGKHSLKPLREEPFDHNAIAEERMSHNHKECIRSQFGARDVHHFFKMVGLDHDLDDGLSVFTEIELPKMKSESTDTELDEVPEVLPGVECLSAQPGSPEHCSTPKLSSCSTMWDEFEVAFKLVESPQLK</sequence>
<evidence type="ECO:0000313" key="2">
    <source>
        <dbReference type="EMBL" id="MED6121136.1"/>
    </source>
</evidence>
<keyword evidence="3" id="KW-1185">Reference proteome</keyword>
<organism evidence="2 3">
    <name type="scientific">Stylosanthes scabra</name>
    <dbReference type="NCBI Taxonomy" id="79078"/>
    <lineage>
        <taxon>Eukaryota</taxon>
        <taxon>Viridiplantae</taxon>
        <taxon>Streptophyta</taxon>
        <taxon>Embryophyta</taxon>
        <taxon>Tracheophyta</taxon>
        <taxon>Spermatophyta</taxon>
        <taxon>Magnoliopsida</taxon>
        <taxon>eudicotyledons</taxon>
        <taxon>Gunneridae</taxon>
        <taxon>Pentapetalae</taxon>
        <taxon>rosids</taxon>
        <taxon>fabids</taxon>
        <taxon>Fabales</taxon>
        <taxon>Fabaceae</taxon>
        <taxon>Papilionoideae</taxon>
        <taxon>50 kb inversion clade</taxon>
        <taxon>dalbergioids sensu lato</taxon>
        <taxon>Dalbergieae</taxon>
        <taxon>Pterocarpus clade</taxon>
        <taxon>Stylosanthes</taxon>
    </lineage>
</organism>
<feature type="region of interest" description="Disordered" evidence="1">
    <location>
        <begin position="18"/>
        <end position="52"/>
    </location>
</feature>
<dbReference type="EMBL" id="JASCZI010030313">
    <property type="protein sequence ID" value="MED6121136.1"/>
    <property type="molecule type" value="Genomic_DNA"/>
</dbReference>